<gene>
    <name evidence="14" type="ORF">LZ518_11970</name>
</gene>
<feature type="chain" id="PRO_5046702477" evidence="12">
    <location>
        <begin position="26"/>
        <end position="640"/>
    </location>
</feature>
<protein>
    <submittedName>
        <fullName evidence="14">TonB-dependent receptor</fullName>
    </submittedName>
</protein>
<keyword evidence="5" id="KW-0812">Transmembrane</keyword>
<evidence type="ECO:0000256" key="7">
    <source>
        <dbReference type="ARBA" id="ARBA00023004"/>
    </source>
</evidence>
<evidence type="ECO:0000256" key="1">
    <source>
        <dbReference type="ARBA" id="ARBA00004571"/>
    </source>
</evidence>
<evidence type="ECO:0000313" key="15">
    <source>
        <dbReference type="Proteomes" id="UP001165383"/>
    </source>
</evidence>
<keyword evidence="7" id="KW-0408">Iron</keyword>
<dbReference type="SUPFAM" id="SSF56935">
    <property type="entry name" value="Porins"/>
    <property type="match status" value="1"/>
</dbReference>
<dbReference type="RefSeq" id="WP_249916207.1">
    <property type="nucleotide sequence ID" value="NZ_JAMGBB010000001.1"/>
</dbReference>
<dbReference type="InterPro" id="IPR000531">
    <property type="entry name" value="Beta-barrel_TonB"/>
</dbReference>
<keyword evidence="14" id="KW-0675">Receptor</keyword>
<keyword evidence="10" id="KW-0472">Membrane</keyword>
<dbReference type="PANTHER" id="PTHR32552">
    <property type="entry name" value="FERRICHROME IRON RECEPTOR-RELATED"/>
    <property type="match status" value="1"/>
</dbReference>
<reference evidence="14" key="1">
    <citation type="submission" date="2022-05" db="EMBL/GenBank/DDBJ databases">
        <authorList>
            <person name="Jo J.-H."/>
            <person name="Im W.-T."/>
        </authorList>
    </citation>
    <scope>NUCLEOTIDE SEQUENCE</scope>
    <source>
        <strain evidence="14">RB56-2</strain>
    </source>
</reference>
<dbReference type="InterPro" id="IPR039426">
    <property type="entry name" value="TonB-dep_rcpt-like"/>
</dbReference>
<evidence type="ECO:0000256" key="9">
    <source>
        <dbReference type="ARBA" id="ARBA00023077"/>
    </source>
</evidence>
<keyword evidence="2" id="KW-0813">Transport</keyword>
<evidence type="ECO:0000256" key="4">
    <source>
        <dbReference type="ARBA" id="ARBA00022496"/>
    </source>
</evidence>
<evidence type="ECO:0000256" key="6">
    <source>
        <dbReference type="ARBA" id="ARBA00022729"/>
    </source>
</evidence>
<dbReference type="Gene3D" id="2.40.170.20">
    <property type="entry name" value="TonB-dependent receptor, beta-barrel domain"/>
    <property type="match status" value="1"/>
</dbReference>
<evidence type="ECO:0000256" key="10">
    <source>
        <dbReference type="ARBA" id="ARBA00023136"/>
    </source>
</evidence>
<evidence type="ECO:0000256" key="5">
    <source>
        <dbReference type="ARBA" id="ARBA00022692"/>
    </source>
</evidence>
<dbReference type="Proteomes" id="UP001165383">
    <property type="component" value="Unassembled WGS sequence"/>
</dbReference>
<evidence type="ECO:0000256" key="2">
    <source>
        <dbReference type="ARBA" id="ARBA00022448"/>
    </source>
</evidence>
<proteinExistence type="predicted"/>
<accession>A0ABT0SBQ9</accession>
<comment type="caution">
    <text evidence="14">The sequence shown here is derived from an EMBL/GenBank/DDBJ whole genome shotgun (WGS) entry which is preliminary data.</text>
</comment>
<keyword evidence="8" id="KW-0406">Ion transport</keyword>
<feature type="domain" description="TonB-dependent receptor-like beta-barrel" evidence="13">
    <location>
        <begin position="401"/>
        <end position="610"/>
    </location>
</feature>
<sequence length="640" mass="69474">MSRHLPARLAALSIAASAFATPAIAQRTGENAVTSADDAFGTSVGNESIGLYSTEEVRGFSPAAAGNIRIDGLYLGGIVIGNQRIQSGSDVRVGLSAQGYAFPAPTGIVELSLRPAGDEPALSGVLYGGQSQIGFDLDGQMPVSDTLSFAGGIAFNSLRDFPGGDVGNYFDFGIAPAWRPREGTEVRAYYGIQIAPKDVSTPFTFVDGTELPPHLPNHLHGQKWAAWKNHFRTMGLFGHSTFGDWRLSGGLFHHIIDSKRSFNTLFVNTQADGTADFLVNIHPPRTTESNAGEVRLSRSFEEGPRRHVIHLNVRGGTRRGDFGGEAVVDLGEINISEGPPEFPEPDVTFGEETIDKARQLGVGLAYHGRWQDVGEFSIGIQKVKYRKSIDAPEEEPIVTRAQPWLWNATLAINLAKGLVAYAGYTKGLEDSGIAPEIAVNRSEAPPALLTNQRDFGIRYAFGPMRLVLGAFDVRKPYFNLDPGLVYKQLGTVRHRGIEISLAGEPIKGLNVVAGAILMKPRVSGEAVELGLIGDKPVGIAERTASLYLDYRMPWEERLSLNLGIQHLSMREGNTENTLTIPGRTQVNVGGRYRFELAKLPATLRLQVNNLLNDYAWNVTGSGALRRTFPRRANATLSIDF</sequence>
<dbReference type="Pfam" id="PF00593">
    <property type="entry name" value="TonB_dep_Rec_b-barrel"/>
    <property type="match status" value="1"/>
</dbReference>
<evidence type="ECO:0000256" key="3">
    <source>
        <dbReference type="ARBA" id="ARBA00022452"/>
    </source>
</evidence>
<keyword evidence="4" id="KW-0410">Iron transport</keyword>
<evidence type="ECO:0000256" key="8">
    <source>
        <dbReference type="ARBA" id="ARBA00023065"/>
    </source>
</evidence>
<dbReference type="EMBL" id="JAMGBB010000001">
    <property type="protein sequence ID" value="MCL6741843.1"/>
    <property type="molecule type" value="Genomic_DNA"/>
</dbReference>
<organism evidence="14 15">
    <name type="scientific">Sphingomonas brevis</name>
    <dbReference type="NCBI Taxonomy" id="2908206"/>
    <lineage>
        <taxon>Bacteria</taxon>
        <taxon>Pseudomonadati</taxon>
        <taxon>Pseudomonadota</taxon>
        <taxon>Alphaproteobacteria</taxon>
        <taxon>Sphingomonadales</taxon>
        <taxon>Sphingomonadaceae</taxon>
        <taxon>Sphingomonas</taxon>
    </lineage>
</organism>
<keyword evidence="11" id="KW-0998">Cell outer membrane</keyword>
<evidence type="ECO:0000256" key="11">
    <source>
        <dbReference type="ARBA" id="ARBA00023237"/>
    </source>
</evidence>
<keyword evidence="15" id="KW-1185">Reference proteome</keyword>
<keyword evidence="3" id="KW-1134">Transmembrane beta strand</keyword>
<dbReference type="PANTHER" id="PTHR32552:SF68">
    <property type="entry name" value="FERRICHROME OUTER MEMBRANE TRANSPORTER_PHAGE RECEPTOR"/>
    <property type="match status" value="1"/>
</dbReference>
<evidence type="ECO:0000313" key="14">
    <source>
        <dbReference type="EMBL" id="MCL6741843.1"/>
    </source>
</evidence>
<name>A0ABT0SBQ9_9SPHN</name>
<keyword evidence="6 12" id="KW-0732">Signal</keyword>
<evidence type="ECO:0000259" key="13">
    <source>
        <dbReference type="Pfam" id="PF00593"/>
    </source>
</evidence>
<keyword evidence="9" id="KW-0798">TonB box</keyword>
<dbReference type="InterPro" id="IPR036942">
    <property type="entry name" value="Beta-barrel_TonB_sf"/>
</dbReference>
<comment type="subcellular location">
    <subcellularLocation>
        <location evidence="1">Cell outer membrane</location>
        <topology evidence="1">Multi-pass membrane protein</topology>
    </subcellularLocation>
</comment>
<evidence type="ECO:0000256" key="12">
    <source>
        <dbReference type="SAM" id="SignalP"/>
    </source>
</evidence>
<feature type="signal peptide" evidence="12">
    <location>
        <begin position="1"/>
        <end position="25"/>
    </location>
</feature>